<dbReference type="Proteomes" id="UP000531251">
    <property type="component" value="Unassembled WGS sequence"/>
</dbReference>
<evidence type="ECO:0000313" key="6">
    <source>
        <dbReference type="Proteomes" id="UP000531251"/>
    </source>
</evidence>
<gene>
    <name evidence="5" type="ORF">GGR89_001600</name>
</gene>
<keyword evidence="3" id="KW-0963">Cytoplasm</keyword>
<dbReference type="SMART" id="SM00260">
    <property type="entry name" value="CheW"/>
    <property type="match status" value="3"/>
</dbReference>
<accession>A0A7X5XYH1</accession>
<evidence type="ECO:0000313" key="5">
    <source>
        <dbReference type="EMBL" id="NJB97288.1"/>
    </source>
</evidence>
<dbReference type="InterPro" id="IPR002545">
    <property type="entry name" value="CheW-lke_dom"/>
</dbReference>
<dbReference type="PROSITE" id="PS50851">
    <property type="entry name" value="CHEW"/>
    <property type="match status" value="3"/>
</dbReference>
<sequence length="459" mass="48056">MGSEGAAGLRVLKLQAGGERLAVPAPIVREVARIPRLTRVPHAPRALLGLANIRGAVVPVLSLADLVDRTVGIERRVVIVDDGALFGLAVDAVDTLAEDGDSGARMLDLPALIAASLATDGNRRAVGRVVAEETVADAADHAVLPLVVFALGSQEFALPLGAVESVLRLPETIAAMPHADAVVVGSATVRGALLPLLSLRALLAMPAAAATARTRVVIARIGQHRVGLVVDVIRGVERVPETAIDAIPQVLTRGSAEARIQAICRLDAGRRLVSLLAAEHLLREDITARLAQASTANEIEESAMDATSEQFLLFRIGDSDFALPIAAVEEVAPLPRKLTRLPKAPAFVQGVMNLRGAVVPVIDQAERFGAAMAAGGKRRVVVVRIGELQAGFVVDSASEVLRIAAEAVGPAPDLGGAETRVFERVANLPDQDRIVLIVSPRELLDRAEQDLLRGMAAAS</sequence>
<dbReference type="Gene3D" id="2.30.30.40">
    <property type="entry name" value="SH3 Domains"/>
    <property type="match status" value="2"/>
</dbReference>
<feature type="domain" description="CheW-like" evidence="4">
    <location>
        <begin position="143"/>
        <end position="287"/>
    </location>
</feature>
<dbReference type="AlphaFoldDB" id="A0A7X5XYH1"/>
<dbReference type="Pfam" id="PF01584">
    <property type="entry name" value="CheW"/>
    <property type="match status" value="3"/>
</dbReference>
<dbReference type="PANTHER" id="PTHR22617:SF45">
    <property type="entry name" value="CHEMOTAXIS PROTEIN CHEW"/>
    <property type="match status" value="1"/>
</dbReference>
<comment type="caution">
    <text evidence="5">The sequence shown here is derived from an EMBL/GenBank/DDBJ whole genome shotgun (WGS) entry which is preliminary data.</text>
</comment>
<dbReference type="Gene3D" id="2.40.50.180">
    <property type="entry name" value="CheA-289, Domain 4"/>
    <property type="match status" value="3"/>
</dbReference>
<evidence type="ECO:0000256" key="2">
    <source>
        <dbReference type="ARBA" id="ARBA00021483"/>
    </source>
</evidence>
<dbReference type="PANTHER" id="PTHR22617">
    <property type="entry name" value="CHEMOTAXIS SENSOR HISTIDINE KINASE-RELATED"/>
    <property type="match status" value="1"/>
</dbReference>
<feature type="domain" description="CheW-like" evidence="4">
    <location>
        <begin position="308"/>
        <end position="449"/>
    </location>
</feature>
<dbReference type="SUPFAM" id="SSF50341">
    <property type="entry name" value="CheW-like"/>
    <property type="match status" value="3"/>
</dbReference>
<comment type="subcellular location">
    <subcellularLocation>
        <location evidence="1">Cytoplasm</location>
    </subcellularLocation>
</comment>
<dbReference type="InterPro" id="IPR039315">
    <property type="entry name" value="CheW"/>
</dbReference>
<keyword evidence="6" id="KW-1185">Reference proteome</keyword>
<reference evidence="5 6" key="1">
    <citation type="submission" date="2020-03" db="EMBL/GenBank/DDBJ databases">
        <title>Genomic Encyclopedia of Type Strains, Phase IV (KMG-IV): sequencing the most valuable type-strain genomes for metagenomic binning, comparative biology and taxonomic classification.</title>
        <authorList>
            <person name="Goeker M."/>
        </authorList>
    </citation>
    <scope>NUCLEOTIDE SEQUENCE [LARGE SCALE GENOMIC DNA]</scope>
    <source>
        <strain evidence="5 6">DSM 7225</strain>
    </source>
</reference>
<dbReference type="GO" id="GO:0007165">
    <property type="term" value="P:signal transduction"/>
    <property type="evidence" value="ECO:0007669"/>
    <property type="project" value="InterPro"/>
</dbReference>
<evidence type="ECO:0000256" key="3">
    <source>
        <dbReference type="ARBA" id="ARBA00022490"/>
    </source>
</evidence>
<name>A0A7X5XYH1_9SPHN</name>
<dbReference type="GO" id="GO:0005829">
    <property type="term" value="C:cytosol"/>
    <property type="evidence" value="ECO:0007669"/>
    <property type="project" value="TreeGrafter"/>
</dbReference>
<evidence type="ECO:0000256" key="1">
    <source>
        <dbReference type="ARBA" id="ARBA00004496"/>
    </source>
</evidence>
<organism evidence="5 6">
    <name type="scientific">Sphingomonas trueperi</name>
    <dbReference type="NCBI Taxonomy" id="53317"/>
    <lineage>
        <taxon>Bacteria</taxon>
        <taxon>Pseudomonadati</taxon>
        <taxon>Pseudomonadota</taxon>
        <taxon>Alphaproteobacteria</taxon>
        <taxon>Sphingomonadales</taxon>
        <taxon>Sphingomonadaceae</taxon>
        <taxon>Sphingomonas</taxon>
    </lineage>
</organism>
<protein>
    <recommendedName>
        <fullName evidence="2">Chemotaxis protein CheW</fullName>
    </recommendedName>
</protein>
<dbReference type="InterPro" id="IPR036061">
    <property type="entry name" value="CheW-like_dom_sf"/>
</dbReference>
<evidence type="ECO:0000259" key="4">
    <source>
        <dbReference type="PROSITE" id="PS50851"/>
    </source>
</evidence>
<dbReference type="EMBL" id="JAATJB010000004">
    <property type="protein sequence ID" value="NJB97288.1"/>
    <property type="molecule type" value="Genomic_DNA"/>
</dbReference>
<dbReference type="RefSeq" id="WP_125973669.1">
    <property type="nucleotide sequence ID" value="NZ_BAAADY010000013.1"/>
</dbReference>
<feature type="domain" description="CheW-like" evidence="4">
    <location>
        <begin position="8"/>
        <end position="150"/>
    </location>
</feature>
<dbReference type="GO" id="GO:0006935">
    <property type="term" value="P:chemotaxis"/>
    <property type="evidence" value="ECO:0007669"/>
    <property type="project" value="InterPro"/>
</dbReference>
<proteinExistence type="predicted"/>